<protein>
    <recommendedName>
        <fullName evidence="5">DUF3447 domain-containing protein</fullName>
    </recommendedName>
</protein>
<evidence type="ECO:0000313" key="3">
    <source>
        <dbReference type="EMBL" id="KAK8870936.1"/>
    </source>
</evidence>
<evidence type="ECO:0000313" key="4">
    <source>
        <dbReference type="Proteomes" id="UP001470230"/>
    </source>
</evidence>
<dbReference type="PANTHER" id="PTHR24198">
    <property type="entry name" value="ANKYRIN REPEAT AND PROTEIN KINASE DOMAIN-CONTAINING PROTEIN"/>
    <property type="match status" value="1"/>
</dbReference>
<dbReference type="EMBL" id="JAPFFF010000014">
    <property type="protein sequence ID" value="KAK8870936.1"/>
    <property type="molecule type" value="Genomic_DNA"/>
</dbReference>
<sequence>MDEHKYLEKMQKIQQNLIEFIEEESSSEEDLSRFNFFINIPNEEIPVILKEVLLIISQISRYHYRTTFFHSKIEHILTFYKDLIKRNLSNKEIFNIFKYSKRILLFLFKEQIIKIDNSICNILSKYEDYFSKEIGTFKENENKEKEEIERKRLIGENDNLICHIIRNDSIEEFVKYVHQANIPLRSQIPRSIYETNSLLLEKEATLIEYSAFFGSLQIFQYLIINKIEVTAFACKCAIHSKNAELIKLIEENKNIPEDFSYVDCIVESIKCHHNEIANYFKDNFLSSPIDYFDKIIPSYNYLYFKASDFKRSENVVKLIKYNYVSIVKYCLKDYKEDVNSYLSNFKHEDAKFYLSELNSIDLKQYLPKDRGYICKFDDDRFSKVNCTLLTIAISNENVEIVDYLVRCKNAQVNIKYSIGDFFDIRLSESMLYLAVEVGNREIVDLLLRNDKCFATQFPYLTIPNETKDFLIIVYYEEIDPITTENNIYLAAYENKTVLTKVIENNDKEIVELLLNYNEIDVNKIVLSETTYRQKEDYAYAICYEKKNALSIAVEKGNKEIVELLLKKDNIDVNLILSTMYNRDFRKFRESGNDYCHYDFEKCNEEDYTEKLSSIDMANKNGNNEIYQLLHQRSKNKI</sequence>
<dbReference type="Proteomes" id="UP001470230">
    <property type="component" value="Unassembled WGS sequence"/>
</dbReference>
<keyword evidence="2" id="KW-0040">ANK repeat</keyword>
<keyword evidence="4" id="KW-1185">Reference proteome</keyword>
<gene>
    <name evidence="3" type="ORF">M9Y10_008849</name>
</gene>
<evidence type="ECO:0000256" key="1">
    <source>
        <dbReference type="ARBA" id="ARBA00022737"/>
    </source>
</evidence>
<dbReference type="InterPro" id="IPR002110">
    <property type="entry name" value="Ankyrin_rpt"/>
</dbReference>
<name>A0ABR2IZK6_9EUKA</name>
<dbReference type="InterPro" id="IPR036770">
    <property type="entry name" value="Ankyrin_rpt-contain_sf"/>
</dbReference>
<dbReference type="SUPFAM" id="SSF48403">
    <property type="entry name" value="Ankyrin repeat"/>
    <property type="match status" value="1"/>
</dbReference>
<organism evidence="3 4">
    <name type="scientific">Tritrichomonas musculus</name>
    <dbReference type="NCBI Taxonomy" id="1915356"/>
    <lineage>
        <taxon>Eukaryota</taxon>
        <taxon>Metamonada</taxon>
        <taxon>Parabasalia</taxon>
        <taxon>Tritrichomonadida</taxon>
        <taxon>Tritrichomonadidae</taxon>
        <taxon>Tritrichomonas</taxon>
    </lineage>
</organism>
<proteinExistence type="predicted"/>
<dbReference type="SMART" id="SM00248">
    <property type="entry name" value="ANK"/>
    <property type="match status" value="5"/>
</dbReference>
<reference evidence="3 4" key="1">
    <citation type="submission" date="2024-04" db="EMBL/GenBank/DDBJ databases">
        <title>Tritrichomonas musculus Genome.</title>
        <authorList>
            <person name="Alves-Ferreira E."/>
            <person name="Grigg M."/>
            <person name="Lorenzi H."/>
            <person name="Galac M."/>
        </authorList>
    </citation>
    <scope>NUCLEOTIDE SEQUENCE [LARGE SCALE GENOMIC DNA]</scope>
    <source>
        <strain evidence="3 4">EAF2021</strain>
    </source>
</reference>
<accession>A0ABR2IZK6</accession>
<evidence type="ECO:0000256" key="2">
    <source>
        <dbReference type="ARBA" id="ARBA00023043"/>
    </source>
</evidence>
<dbReference type="Pfam" id="PF12796">
    <property type="entry name" value="Ank_2"/>
    <property type="match status" value="2"/>
</dbReference>
<keyword evidence="1" id="KW-0677">Repeat</keyword>
<comment type="caution">
    <text evidence="3">The sequence shown here is derived from an EMBL/GenBank/DDBJ whole genome shotgun (WGS) entry which is preliminary data.</text>
</comment>
<dbReference type="Gene3D" id="1.25.40.20">
    <property type="entry name" value="Ankyrin repeat-containing domain"/>
    <property type="match status" value="2"/>
</dbReference>
<dbReference type="PANTHER" id="PTHR24198:SF165">
    <property type="entry name" value="ANKYRIN REPEAT-CONTAINING PROTEIN-RELATED"/>
    <property type="match status" value="1"/>
</dbReference>
<evidence type="ECO:0008006" key="5">
    <source>
        <dbReference type="Google" id="ProtNLM"/>
    </source>
</evidence>